<dbReference type="EMBL" id="AEYP01041654">
    <property type="status" value="NOT_ANNOTATED_CDS"/>
    <property type="molecule type" value="Genomic_DNA"/>
</dbReference>
<dbReference type="HOGENOM" id="CLU_2365050_0_0_1"/>
<proteinExistence type="predicted"/>
<protein>
    <submittedName>
        <fullName evidence="1">Uncharacterized protein</fullName>
    </submittedName>
</protein>
<organism evidence="1">
    <name type="scientific">Mustela putorius furo</name>
    <name type="common">European domestic ferret</name>
    <name type="synonym">Mustela furo</name>
    <dbReference type="NCBI Taxonomy" id="9669"/>
    <lineage>
        <taxon>Eukaryota</taxon>
        <taxon>Metazoa</taxon>
        <taxon>Chordata</taxon>
        <taxon>Craniata</taxon>
        <taxon>Vertebrata</taxon>
        <taxon>Euteleostomi</taxon>
        <taxon>Mammalia</taxon>
        <taxon>Eutheria</taxon>
        <taxon>Laurasiatheria</taxon>
        <taxon>Carnivora</taxon>
        <taxon>Caniformia</taxon>
        <taxon>Musteloidea</taxon>
        <taxon>Mustelidae</taxon>
        <taxon>Mustelinae</taxon>
        <taxon>Mustela</taxon>
    </lineage>
</organism>
<dbReference type="InParanoid" id="M3Z0I0"/>
<reference evidence="1" key="1">
    <citation type="submission" date="2024-06" db="UniProtKB">
        <authorList>
            <consortium name="Ensembl"/>
        </authorList>
    </citation>
    <scope>IDENTIFICATION</scope>
</reference>
<dbReference type="EMBL" id="AEYP01041652">
    <property type="status" value="NOT_ANNOTATED_CDS"/>
    <property type="molecule type" value="Genomic_DNA"/>
</dbReference>
<accession>M3Z0I0</accession>
<dbReference type="EMBL" id="AEYP01041655">
    <property type="status" value="NOT_ANNOTATED_CDS"/>
    <property type="molecule type" value="Genomic_DNA"/>
</dbReference>
<dbReference type="Ensembl" id="ENSMPUT00000017346.1">
    <property type="protein sequence ID" value="ENSMPUP00000017092.1"/>
    <property type="gene ID" value="ENSMPUG00000017200.1"/>
</dbReference>
<dbReference type="EMBL" id="AEYP01041653">
    <property type="status" value="NOT_ANNOTATED_CDS"/>
    <property type="molecule type" value="Genomic_DNA"/>
</dbReference>
<dbReference type="AlphaFoldDB" id="M3Z0I0"/>
<evidence type="ECO:0000313" key="1">
    <source>
        <dbReference type="Ensembl" id="ENSMPUP00000017092.1"/>
    </source>
</evidence>
<sequence length="96" mass="10981">ALQGSVRLQFFHNNSNLLPEKEDDFGGSLTKTEAELSEPSVNRPSLNISSFKWHLWNFHEELQDSGMQTETPHSLHVSMGIFTNFQCLDISHDHQN</sequence>
<name>M3Z0I0_MUSPF</name>